<dbReference type="EMBL" id="ACRF02000017">
    <property type="protein sequence ID" value="EEW92397.1"/>
    <property type="molecule type" value="Genomic_DNA"/>
</dbReference>
<comment type="caution">
    <text evidence="1">The sequence shown here is derived from an EMBL/GenBank/DDBJ whole genome shotgun (WGS) entry which is preliminary data.</text>
</comment>
<dbReference type="Proteomes" id="UP000002939">
    <property type="component" value="Unassembled WGS sequence"/>
</dbReference>
<dbReference type="AlphaFoldDB" id="D0BNQ4"/>
<dbReference type="HOGENOM" id="CLU_2633116_0_0_9"/>
<organism evidence="1 2">
    <name type="scientific">Granulicatella elegans ATCC 700633</name>
    <dbReference type="NCBI Taxonomy" id="626369"/>
    <lineage>
        <taxon>Bacteria</taxon>
        <taxon>Bacillati</taxon>
        <taxon>Bacillota</taxon>
        <taxon>Bacilli</taxon>
        <taxon>Lactobacillales</taxon>
        <taxon>Carnobacteriaceae</taxon>
        <taxon>Granulicatella</taxon>
    </lineage>
</organism>
<gene>
    <name evidence="1" type="ORF">HMPREF0446_01589</name>
</gene>
<keyword evidence="2" id="KW-1185">Reference proteome</keyword>
<dbReference type="RefSeq" id="WP_006703865.1">
    <property type="nucleotide sequence ID" value="NZ_KI391971.1"/>
</dbReference>
<sequence>MTEHQLETSGKEVVKVHVEYKDKDGNVYSINDVEVPVEASLKNTEDITLNSEETNTVFSPEVLKILKGVGLSEHQEN</sequence>
<accession>D0BNQ4</accession>
<name>D0BNQ4_9LACT</name>
<proteinExistence type="predicted"/>
<protein>
    <submittedName>
        <fullName evidence="1">Uncharacterized protein</fullName>
    </submittedName>
</protein>
<dbReference type="STRING" id="626369.HMPREF0446_01589"/>
<reference evidence="1" key="2">
    <citation type="submission" date="2011-10" db="EMBL/GenBank/DDBJ databases">
        <title>The Genome Sequence of Granulicatella elegans ATCC 700633.</title>
        <authorList>
            <consortium name="The Broad Institute Genome Sequencing Platform"/>
            <consortium name="The Broad Institute Genome Sequencing Center for Infectious Disease"/>
            <person name="Earl A."/>
            <person name="Ward D."/>
            <person name="Feldgarden M."/>
            <person name="Gevers D."/>
            <person name="Sibley C.D."/>
            <person name="Field T.R."/>
            <person name="Grinwis M."/>
            <person name="Eshaghurshan C.S."/>
            <person name="Surette M.G."/>
            <person name="Young S.K."/>
            <person name="Zeng Q."/>
            <person name="Gargeya S."/>
            <person name="Fitzgerald M."/>
            <person name="Haas B."/>
            <person name="Abouelleil A."/>
            <person name="Alvarado L."/>
            <person name="Arachchi H.M."/>
            <person name="Berlin A."/>
            <person name="Brown A."/>
            <person name="Chapman S.B."/>
            <person name="Chen Z."/>
            <person name="Dunbar C."/>
            <person name="Freedman E."/>
            <person name="Gearin G."/>
            <person name="Goldberg J."/>
            <person name="Griggs A."/>
            <person name="Gujja S."/>
            <person name="Heiman D."/>
            <person name="Howarth C."/>
            <person name="Larson L."/>
            <person name="Lui A."/>
            <person name="MacDonald P.J.P."/>
            <person name="Montmayeur A."/>
            <person name="Murphy C."/>
            <person name="Neiman D."/>
            <person name="Pearson M."/>
            <person name="Priest M."/>
            <person name="Roberts A."/>
            <person name="Saif S."/>
            <person name="Shea T."/>
            <person name="Shenoy N."/>
            <person name="Sisk P."/>
            <person name="Stolte C."/>
            <person name="Sykes S."/>
            <person name="Wortman J."/>
            <person name="Nusbaum C."/>
            <person name="Birren B."/>
        </authorList>
    </citation>
    <scope>NUCLEOTIDE SEQUENCE [LARGE SCALE GENOMIC DNA]</scope>
    <source>
        <strain evidence="1">ATCC 700633</strain>
    </source>
</reference>
<evidence type="ECO:0000313" key="1">
    <source>
        <dbReference type="EMBL" id="EEW92397.1"/>
    </source>
</evidence>
<evidence type="ECO:0000313" key="2">
    <source>
        <dbReference type="Proteomes" id="UP000002939"/>
    </source>
</evidence>
<reference evidence="1" key="1">
    <citation type="submission" date="2009-09" db="EMBL/GenBank/DDBJ databases">
        <authorList>
            <consortium name="The Broad Institute Genome Sequencing Platform"/>
            <person name="Ward D."/>
            <person name="Feldgarden M."/>
            <person name="Earl A."/>
            <person name="Young S.K."/>
            <person name="Zeng Q."/>
            <person name="Koehrsen M."/>
            <person name="Alvarado L."/>
            <person name="Berlin A."/>
            <person name="Bochicchio J."/>
            <person name="Borenstein D."/>
            <person name="Chapman S.B."/>
            <person name="Chen Z."/>
            <person name="Engels R."/>
            <person name="Freedman E."/>
            <person name="Gellesch M."/>
            <person name="Goldberg J."/>
            <person name="Griggs A."/>
            <person name="Gujja S."/>
            <person name="Heilman E."/>
            <person name="Heiman D."/>
            <person name="Hepburn T."/>
            <person name="Howarth C."/>
            <person name="Jen D."/>
            <person name="Larson L."/>
            <person name="Lewis B."/>
            <person name="Mehta T."/>
            <person name="Park D."/>
            <person name="Pearson M."/>
            <person name="Roberts A."/>
            <person name="Saif S."/>
            <person name="Shea T."/>
            <person name="Shenoy N."/>
            <person name="Sisk P."/>
            <person name="Stolte C."/>
            <person name="Sykes S."/>
            <person name="Thomson T."/>
            <person name="Walk T."/>
            <person name="White J."/>
            <person name="Yandava C."/>
            <person name="Sibley C.D."/>
            <person name="Field T.R."/>
            <person name="Grinwis M."/>
            <person name="Eshaghurshan C.S."/>
            <person name="Surette M.G."/>
            <person name="Haas B."/>
            <person name="Nusbaum C."/>
            <person name="Birren B."/>
        </authorList>
    </citation>
    <scope>NUCLEOTIDE SEQUENCE [LARGE SCALE GENOMIC DNA]</scope>
    <source>
        <strain evidence="1">ATCC 700633</strain>
    </source>
</reference>